<organism evidence="4 5">
    <name type="scientific">Halohasta litorea</name>
    <dbReference type="NCBI Taxonomy" id="869891"/>
    <lineage>
        <taxon>Archaea</taxon>
        <taxon>Methanobacteriati</taxon>
        <taxon>Methanobacteriota</taxon>
        <taxon>Stenosarchaea group</taxon>
        <taxon>Halobacteria</taxon>
        <taxon>Halobacteriales</taxon>
        <taxon>Haloferacaceae</taxon>
        <taxon>Halohasta</taxon>
    </lineage>
</organism>
<dbReference type="NCBIfam" id="TIGR03081">
    <property type="entry name" value="metmalonyl_epim"/>
    <property type="match status" value="1"/>
</dbReference>
<dbReference type="EMBL" id="JBHUDM010000002">
    <property type="protein sequence ID" value="MFD1642359.1"/>
    <property type="molecule type" value="Genomic_DNA"/>
</dbReference>
<keyword evidence="2" id="KW-0479">Metal-binding</keyword>
<dbReference type="PANTHER" id="PTHR43048">
    <property type="entry name" value="METHYLMALONYL-COA EPIMERASE"/>
    <property type="match status" value="1"/>
</dbReference>
<dbReference type="InterPro" id="IPR037523">
    <property type="entry name" value="VOC_core"/>
</dbReference>
<proteinExistence type="inferred from homology"/>
<dbReference type="InterPro" id="IPR017515">
    <property type="entry name" value="MeMalonyl-CoA_epimerase"/>
</dbReference>
<dbReference type="InterPro" id="IPR029068">
    <property type="entry name" value="Glyas_Bleomycin-R_OHBP_Dase"/>
</dbReference>
<dbReference type="SUPFAM" id="SSF54593">
    <property type="entry name" value="Glyoxalase/Bleomycin resistance protein/Dihydroxybiphenyl dioxygenase"/>
    <property type="match status" value="1"/>
</dbReference>
<name>A0ABD6DB59_9EURY</name>
<dbReference type="RefSeq" id="WP_256395271.1">
    <property type="nucleotide sequence ID" value="NZ_JANHDJ010000002.1"/>
</dbReference>
<comment type="caution">
    <text evidence="4">The sequence shown here is derived from an EMBL/GenBank/DDBJ whole genome shotgun (WGS) entry which is preliminary data.</text>
</comment>
<keyword evidence="5" id="KW-1185">Reference proteome</keyword>
<dbReference type="Pfam" id="PF13669">
    <property type="entry name" value="Glyoxalase_4"/>
    <property type="match status" value="1"/>
</dbReference>
<dbReference type="PROSITE" id="PS51819">
    <property type="entry name" value="VOC"/>
    <property type="match status" value="1"/>
</dbReference>
<dbReference type="Proteomes" id="UP001597052">
    <property type="component" value="Unassembled WGS sequence"/>
</dbReference>
<evidence type="ECO:0000259" key="3">
    <source>
        <dbReference type="PROSITE" id="PS51819"/>
    </source>
</evidence>
<dbReference type="Gene3D" id="3.10.180.10">
    <property type="entry name" value="2,3-Dihydroxybiphenyl 1,2-Dioxygenase, domain 1"/>
    <property type="match status" value="1"/>
</dbReference>
<dbReference type="AlphaFoldDB" id="A0ABD6DB59"/>
<evidence type="ECO:0000256" key="2">
    <source>
        <dbReference type="ARBA" id="ARBA00022723"/>
    </source>
</evidence>
<sequence>MRFHHAGIATDDAAGLAERYGELFDAPLVHQEAVDGMEVLFLDLDGAYFELLEPHEPGPIESYLDSHGPGIHHLALETDDIDAALSTARECGVELIDDEPRPGAWGHEVAFLHPKSTGGVLVEFVTHG</sequence>
<evidence type="ECO:0000313" key="5">
    <source>
        <dbReference type="Proteomes" id="UP001597052"/>
    </source>
</evidence>
<accession>A0ABD6DB59</accession>
<comment type="similarity">
    <text evidence="1">Belongs to the methylmalonyl-CoA epimerase family.</text>
</comment>
<dbReference type="InterPro" id="IPR051785">
    <property type="entry name" value="MMCE/EMCE_epimerase"/>
</dbReference>
<evidence type="ECO:0000256" key="1">
    <source>
        <dbReference type="ARBA" id="ARBA00009308"/>
    </source>
</evidence>
<gene>
    <name evidence="4" type="primary">mce</name>
    <name evidence="4" type="ORF">ACFSBW_10795</name>
</gene>
<keyword evidence="4" id="KW-0413">Isomerase</keyword>
<dbReference type="CDD" id="cd07249">
    <property type="entry name" value="MMCE"/>
    <property type="match status" value="1"/>
</dbReference>
<dbReference type="GO" id="GO:0004493">
    <property type="term" value="F:methylmalonyl-CoA epimerase activity"/>
    <property type="evidence" value="ECO:0007669"/>
    <property type="project" value="UniProtKB-EC"/>
</dbReference>
<protein>
    <submittedName>
        <fullName evidence="4">Methylmalonyl-CoA epimerase</fullName>
        <ecNumber evidence="4">5.1.99.1</ecNumber>
    </submittedName>
</protein>
<dbReference type="PANTHER" id="PTHR43048:SF3">
    <property type="entry name" value="METHYLMALONYL-COA EPIMERASE, MITOCHONDRIAL"/>
    <property type="match status" value="1"/>
</dbReference>
<feature type="domain" description="VOC" evidence="3">
    <location>
        <begin position="2"/>
        <end position="127"/>
    </location>
</feature>
<dbReference type="GO" id="GO:0046872">
    <property type="term" value="F:metal ion binding"/>
    <property type="evidence" value="ECO:0007669"/>
    <property type="project" value="UniProtKB-KW"/>
</dbReference>
<dbReference type="EC" id="5.1.99.1" evidence="4"/>
<reference evidence="4 5" key="1">
    <citation type="journal article" date="2019" name="Int. J. Syst. Evol. Microbiol.">
        <title>The Global Catalogue of Microorganisms (GCM) 10K type strain sequencing project: providing services to taxonomists for standard genome sequencing and annotation.</title>
        <authorList>
            <consortium name="The Broad Institute Genomics Platform"/>
            <consortium name="The Broad Institute Genome Sequencing Center for Infectious Disease"/>
            <person name="Wu L."/>
            <person name="Ma J."/>
        </authorList>
    </citation>
    <scope>NUCLEOTIDE SEQUENCE [LARGE SCALE GENOMIC DNA]</scope>
    <source>
        <strain evidence="4 5">CGMCC 1.10593</strain>
    </source>
</reference>
<evidence type="ECO:0000313" key="4">
    <source>
        <dbReference type="EMBL" id="MFD1642359.1"/>
    </source>
</evidence>